<dbReference type="InterPro" id="IPR006102">
    <property type="entry name" value="Ig-like_GH2"/>
</dbReference>
<feature type="domain" description="Glycoside hydrolase family 2 immunoglobulin-like beta-sandwich" evidence="4">
    <location>
        <begin position="164"/>
        <end position="237"/>
    </location>
</feature>
<dbReference type="Pfam" id="PF02837">
    <property type="entry name" value="Glyco_hydro_2_N"/>
    <property type="match status" value="1"/>
</dbReference>
<evidence type="ECO:0000313" key="9">
    <source>
        <dbReference type="EMBL" id="HIR69775.1"/>
    </source>
</evidence>
<feature type="domain" description="DUF4982" evidence="7">
    <location>
        <begin position="612"/>
        <end position="669"/>
    </location>
</feature>
<dbReference type="Pfam" id="PF02836">
    <property type="entry name" value="Glyco_hydro_2_C"/>
    <property type="match status" value="1"/>
</dbReference>
<evidence type="ECO:0000259" key="4">
    <source>
        <dbReference type="Pfam" id="PF00703"/>
    </source>
</evidence>
<dbReference type="Gene3D" id="2.60.40.10">
    <property type="entry name" value="Immunoglobulins"/>
    <property type="match status" value="3"/>
</dbReference>
<dbReference type="Pfam" id="PF00703">
    <property type="entry name" value="Glyco_hydro_2"/>
    <property type="match status" value="1"/>
</dbReference>
<dbReference type="Gene3D" id="2.60.120.260">
    <property type="entry name" value="Galactose-binding domain-like"/>
    <property type="match status" value="1"/>
</dbReference>
<dbReference type="InterPro" id="IPR006103">
    <property type="entry name" value="Glyco_hydro_2_cat"/>
</dbReference>
<evidence type="ECO:0000313" key="10">
    <source>
        <dbReference type="Proteomes" id="UP000823912"/>
    </source>
</evidence>
<keyword evidence="2" id="KW-0378">Hydrolase</keyword>
<dbReference type="Proteomes" id="UP000823912">
    <property type="component" value="Unassembled WGS sequence"/>
</dbReference>
<dbReference type="InterPro" id="IPR040605">
    <property type="entry name" value="Glyco_hydro2_dom5"/>
</dbReference>
<dbReference type="InterPro" id="IPR017853">
    <property type="entry name" value="GH"/>
</dbReference>
<dbReference type="PRINTS" id="PR00132">
    <property type="entry name" value="GLHYDRLASE2"/>
</dbReference>
<dbReference type="SUPFAM" id="SSF49785">
    <property type="entry name" value="Galactose-binding domain-like"/>
    <property type="match status" value="1"/>
</dbReference>
<feature type="domain" description="Glycoside hydrolase family 2" evidence="8">
    <location>
        <begin position="682"/>
        <end position="781"/>
    </location>
</feature>
<dbReference type="Gene3D" id="3.20.20.80">
    <property type="entry name" value="Glycosidases"/>
    <property type="match status" value="1"/>
</dbReference>
<dbReference type="InterPro" id="IPR008979">
    <property type="entry name" value="Galactose-bd-like_sf"/>
</dbReference>
<dbReference type="Pfam" id="PF16355">
    <property type="entry name" value="DUF4982"/>
    <property type="match status" value="1"/>
</dbReference>
<dbReference type="InterPro" id="IPR006101">
    <property type="entry name" value="Glyco_hydro_2"/>
</dbReference>
<feature type="domain" description="Glycoside hydrolase family 2 catalytic" evidence="5">
    <location>
        <begin position="244"/>
        <end position="398"/>
    </location>
</feature>
<evidence type="ECO:0000259" key="5">
    <source>
        <dbReference type="Pfam" id="PF02836"/>
    </source>
</evidence>
<dbReference type="GO" id="GO:0004553">
    <property type="term" value="F:hydrolase activity, hydrolyzing O-glycosyl compounds"/>
    <property type="evidence" value="ECO:0007669"/>
    <property type="project" value="InterPro"/>
</dbReference>
<reference evidence="9" key="2">
    <citation type="journal article" date="2021" name="PeerJ">
        <title>Extensive microbial diversity within the chicken gut microbiome revealed by metagenomics and culture.</title>
        <authorList>
            <person name="Gilroy R."/>
            <person name="Ravi A."/>
            <person name="Getino M."/>
            <person name="Pursley I."/>
            <person name="Horton D.L."/>
            <person name="Alikhan N.F."/>
            <person name="Baker D."/>
            <person name="Gharbi K."/>
            <person name="Hall N."/>
            <person name="Watson M."/>
            <person name="Adriaenssens E.M."/>
            <person name="Foster-Nyarko E."/>
            <person name="Jarju S."/>
            <person name="Secka A."/>
            <person name="Antonio M."/>
            <person name="Oren A."/>
            <person name="Chaudhuri R.R."/>
            <person name="La Ragione R."/>
            <person name="Hildebrand F."/>
            <person name="Pallen M.J."/>
        </authorList>
    </citation>
    <scope>NUCLEOTIDE SEQUENCE</scope>
    <source>
        <strain evidence="9">ChiSjej5B23-6657</strain>
    </source>
</reference>
<keyword evidence="3" id="KW-0326">Glycosidase</keyword>
<name>A0A9D1E7D9_9FIRM</name>
<comment type="caution">
    <text evidence="9">The sequence shown here is derived from an EMBL/GenBank/DDBJ whole genome shotgun (WGS) entry which is preliminary data.</text>
</comment>
<dbReference type="InterPro" id="IPR032311">
    <property type="entry name" value="DUF4982"/>
</dbReference>
<protein>
    <submittedName>
        <fullName evidence="9">DUF4982 domain-containing protein</fullName>
    </submittedName>
</protein>
<dbReference type="SUPFAM" id="SSF49303">
    <property type="entry name" value="beta-Galactosidase/glucuronidase domain"/>
    <property type="match status" value="1"/>
</dbReference>
<dbReference type="EMBL" id="DVHM01000009">
    <property type="protein sequence ID" value="HIR69775.1"/>
    <property type="molecule type" value="Genomic_DNA"/>
</dbReference>
<dbReference type="PANTHER" id="PTHR42732">
    <property type="entry name" value="BETA-GALACTOSIDASE"/>
    <property type="match status" value="1"/>
</dbReference>
<dbReference type="Pfam" id="PF18565">
    <property type="entry name" value="Glyco_hydro2_C5"/>
    <property type="match status" value="1"/>
</dbReference>
<reference evidence="9" key="1">
    <citation type="submission" date="2020-10" db="EMBL/GenBank/DDBJ databases">
        <authorList>
            <person name="Gilroy R."/>
        </authorList>
    </citation>
    <scope>NUCLEOTIDE SEQUENCE</scope>
    <source>
        <strain evidence="9">ChiSjej5B23-6657</strain>
    </source>
</reference>
<dbReference type="PANTHER" id="PTHR42732:SF1">
    <property type="entry name" value="BETA-MANNOSIDASE"/>
    <property type="match status" value="1"/>
</dbReference>
<evidence type="ECO:0000256" key="3">
    <source>
        <dbReference type="ARBA" id="ARBA00023295"/>
    </source>
</evidence>
<dbReference type="InterPro" id="IPR006104">
    <property type="entry name" value="Glyco_hydro_2_N"/>
</dbReference>
<dbReference type="InterPro" id="IPR036156">
    <property type="entry name" value="Beta-gal/glucu_dom_sf"/>
</dbReference>
<gene>
    <name evidence="9" type="ORF">IAA55_00655</name>
</gene>
<sequence>MDFNDNWIFYREGDDPLEVTLPHDAMISEKRDAGCPNGVNSGYFPGGKYCYEKEFVLSEEEASKSVVLHFEGVYQNCVVELNGAKVGQHRYGYTPFDVDLTEKARPGKNKISVSVDNSLEPNCRWYSGSGIYRPVTLWIREKVHIERVKVETKSICPPEIFMEVEIAGKDAAGGTDMEERPLPVTVEIYDGGQRLYVGAPGKIVLEGAKLWSAEEPNLYTCLVRIPGDEQRISFGIRSLEWSAKKGMSVNGQRVLLRGGCIHHDHGVLGACEFYDAQERRIRILKESGFNAIRMAHNPASEMTLELCDRLGMYVMNEAFDGWYVPKTYHDYSRMFDSQWRRDLTSMVDTSRNHPSVIFYSIGNEVSETATEKGVKACREMTEFVHGLDRSRPVTAGINVLLNVYTNMGLGVYRDRGDYRPEPLPRERGYKEKKTGSAFFNAMAQKLGPLMFFMSAGKKGDRACRGAAEALDIIGLNYASSRYEADAKQYPDRIMVGSETMAADLPYNWERVKRLPQVIGDFVWSAWDYIGEACMGDWTYHSYRGLPLLAGQGMIDITGKPLASMYFMQVVWGLRKEPFIGVRPLNHDGESPSTGAWQFTNAIDSWSWQGYEGTKATVEVYADADAVRLTLNGKEIGTGKVKKYKALFRTAYAPGTLTAEALDKEGRVVASHCLVSGGRETVLTLKPEKTVLRANNQDLCYLIIEFTDKDGCLKPYVEQPVELSVEGPVSLAGFGSALCKTDEVFGSARHHAYRGRTLAVLRAGKETGKAKITVTSAGMEPSILEVEMR</sequence>
<dbReference type="AlphaFoldDB" id="A0A9D1E7D9"/>
<proteinExistence type="inferred from homology"/>
<dbReference type="InterPro" id="IPR051913">
    <property type="entry name" value="GH2_Domain-Containing"/>
</dbReference>
<evidence type="ECO:0000259" key="8">
    <source>
        <dbReference type="Pfam" id="PF18565"/>
    </source>
</evidence>
<evidence type="ECO:0000259" key="6">
    <source>
        <dbReference type="Pfam" id="PF02837"/>
    </source>
</evidence>
<evidence type="ECO:0000256" key="1">
    <source>
        <dbReference type="ARBA" id="ARBA00007401"/>
    </source>
</evidence>
<comment type="similarity">
    <text evidence="1">Belongs to the glycosyl hydrolase 2 family.</text>
</comment>
<evidence type="ECO:0000256" key="2">
    <source>
        <dbReference type="ARBA" id="ARBA00022801"/>
    </source>
</evidence>
<evidence type="ECO:0000259" key="7">
    <source>
        <dbReference type="Pfam" id="PF16355"/>
    </source>
</evidence>
<feature type="domain" description="Glycosyl hydrolases family 2 sugar binding" evidence="6">
    <location>
        <begin position="47"/>
        <end position="138"/>
    </location>
</feature>
<accession>A0A9D1E7D9</accession>
<organism evidence="9 10">
    <name type="scientific">Candidatus Pullilachnospira gallistercoris</name>
    <dbReference type="NCBI Taxonomy" id="2840911"/>
    <lineage>
        <taxon>Bacteria</taxon>
        <taxon>Bacillati</taxon>
        <taxon>Bacillota</taxon>
        <taxon>Clostridia</taxon>
        <taxon>Lachnospirales</taxon>
        <taxon>Lachnospiraceae</taxon>
        <taxon>Lachnospiraceae incertae sedis</taxon>
        <taxon>Candidatus Pullilachnospira</taxon>
    </lineage>
</organism>
<dbReference type="InterPro" id="IPR013783">
    <property type="entry name" value="Ig-like_fold"/>
</dbReference>
<dbReference type="GO" id="GO:0005975">
    <property type="term" value="P:carbohydrate metabolic process"/>
    <property type="evidence" value="ECO:0007669"/>
    <property type="project" value="InterPro"/>
</dbReference>
<dbReference type="SUPFAM" id="SSF51445">
    <property type="entry name" value="(Trans)glycosidases"/>
    <property type="match status" value="1"/>
</dbReference>